<proteinExistence type="predicted"/>
<dbReference type="Proteomes" id="UP000663843">
    <property type="component" value="Unassembled WGS sequence"/>
</dbReference>
<evidence type="ECO:0000313" key="1">
    <source>
        <dbReference type="EMBL" id="CAE6421991.1"/>
    </source>
</evidence>
<gene>
    <name evidence="1" type="ORF">RDB_LOCUS54772</name>
</gene>
<dbReference type="AlphaFoldDB" id="A0A8H3AHR0"/>
<evidence type="ECO:0000313" key="2">
    <source>
        <dbReference type="Proteomes" id="UP000663843"/>
    </source>
</evidence>
<accession>A0A8H3AHR0</accession>
<organism evidence="1 2">
    <name type="scientific">Rhizoctonia solani</name>
    <dbReference type="NCBI Taxonomy" id="456999"/>
    <lineage>
        <taxon>Eukaryota</taxon>
        <taxon>Fungi</taxon>
        <taxon>Dikarya</taxon>
        <taxon>Basidiomycota</taxon>
        <taxon>Agaricomycotina</taxon>
        <taxon>Agaricomycetes</taxon>
        <taxon>Cantharellales</taxon>
        <taxon>Ceratobasidiaceae</taxon>
        <taxon>Rhizoctonia</taxon>
    </lineage>
</organism>
<protein>
    <submittedName>
        <fullName evidence="1">Uncharacterized protein</fullName>
    </submittedName>
</protein>
<sequence>MCPMSEIKTFWAYVCTDEELTYFAQHPRFSGRHPPISEDILAPFVYSRLKRHGPVRLYEVAIGKGYGTMITVGYPNQDFQDLPPRLLKRATLIFRSPPLLVTQEGEFYEFKIPAVDGKGFDRVEIDIYTHERQLRAEKDFHSMFSVANSALITLKQPALRSARLRHCRAMLRASRRCRSWG</sequence>
<name>A0A8H3AHR0_9AGAM</name>
<reference evidence="1" key="1">
    <citation type="submission" date="2021-01" db="EMBL/GenBank/DDBJ databases">
        <authorList>
            <person name="Kaushik A."/>
        </authorList>
    </citation>
    <scope>NUCLEOTIDE SEQUENCE</scope>
    <source>
        <strain evidence="1">AG2-2IIIB</strain>
    </source>
</reference>
<dbReference type="EMBL" id="CAJMWT010001838">
    <property type="protein sequence ID" value="CAE6421991.1"/>
    <property type="molecule type" value="Genomic_DNA"/>
</dbReference>
<comment type="caution">
    <text evidence="1">The sequence shown here is derived from an EMBL/GenBank/DDBJ whole genome shotgun (WGS) entry which is preliminary data.</text>
</comment>